<dbReference type="Proteomes" id="UP000284543">
    <property type="component" value="Unassembled WGS sequence"/>
</dbReference>
<dbReference type="EMBL" id="QRZM01000018">
    <property type="protein sequence ID" value="RGV70898.1"/>
    <property type="molecule type" value="Genomic_DNA"/>
</dbReference>
<sequence length="59" mass="6601">MAMLHYTESEAWKKTPYQIIKLFGYHKEYNPHIFGQESSSAPAQAAEGMDDIDIALGGL</sequence>
<dbReference type="AlphaFoldDB" id="A0A412YVW6"/>
<comment type="caution">
    <text evidence="1">The sequence shown here is derived from an EMBL/GenBank/DDBJ whole genome shotgun (WGS) entry which is preliminary data.</text>
</comment>
<evidence type="ECO:0000313" key="1">
    <source>
        <dbReference type="EMBL" id="RGV70898.1"/>
    </source>
</evidence>
<protein>
    <submittedName>
        <fullName evidence="1">Uncharacterized protein</fullName>
    </submittedName>
</protein>
<accession>A0A412YVW6</accession>
<evidence type="ECO:0000313" key="2">
    <source>
        <dbReference type="Proteomes" id="UP000284543"/>
    </source>
</evidence>
<reference evidence="1 2" key="1">
    <citation type="submission" date="2018-08" db="EMBL/GenBank/DDBJ databases">
        <title>A genome reference for cultivated species of the human gut microbiota.</title>
        <authorList>
            <person name="Zou Y."/>
            <person name="Xue W."/>
            <person name="Luo G."/>
        </authorList>
    </citation>
    <scope>NUCLEOTIDE SEQUENCE [LARGE SCALE GENOMIC DNA]</scope>
    <source>
        <strain evidence="1 2">AF14-18</strain>
    </source>
</reference>
<gene>
    <name evidence="1" type="ORF">DWW02_26605</name>
</gene>
<organism evidence="1 2">
    <name type="scientific">Enterocloster bolteae</name>
    <dbReference type="NCBI Taxonomy" id="208479"/>
    <lineage>
        <taxon>Bacteria</taxon>
        <taxon>Bacillati</taxon>
        <taxon>Bacillota</taxon>
        <taxon>Clostridia</taxon>
        <taxon>Lachnospirales</taxon>
        <taxon>Lachnospiraceae</taxon>
        <taxon>Enterocloster</taxon>
    </lineage>
</organism>
<name>A0A412YVW6_9FIRM</name>
<proteinExistence type="predicted"/>